<evidence type="ECO:0000256" key="4">
    <source>
        <dbReference type="ARBA" id="ARBA00023136"/>
    </source>
</evidence>
<feature type="transmembrane region" description="Helical" evidence="5">
    <location>
        <begin position="12"/>
        <end position="28"/>
    </location>
</feature>
<evidence type="ECO:0000256" key="1">
    <source>
        <dbReference type="ARBA" id="ARBA00004141"/>
    </source>
</evidence>
<protein>
    <recommendedName>
        <fullName evidence="7">Cobalt transport protein</fullName>
    </recommendedName>
</protein>
<accession>A0A0F6MMY3</accession>
<keyword evidence="3 5" id="KW-1133">Transmembrane helix</keyword>
<evidence type="ECO:0000313" key="6">
    <source>
        <dbReference type="EMBL" id="EMB20543.1"/>
    </source>
</evidence>
<gene>
    <name evidence="6" type="ORF">HMPREF9723_02003</name>
</gene>
<dbReference type="GO" id="GO:0005886">
    <property type="term" value="C:plasma membrane"/>
    <property type="evidence" value="ECO:0007669"/>
    <property type="project" value="UniProtKB-ARBA"/>
</dbReference>
<keyword evidence="4 5" id="KW-0472">Membrane</keyword>
<feature type="transmembrane region" description="Helical" evidence="5">
    <location>
        <begin position="33"/>
        <end position="49"/>
    </location>
</feature>
<name>A0A0F6MMY3_TREDN</name>
<dbReference type="HOGENOM" id="CLU_076847_2_0_12"/>
<dbReference type="PATRIC" id="fig|999434.4.peg.2079"/>
<dbReference type="Pfam" id="PF02361">
    <property type="entry name" value="CbiQ"/>
    <property type="match status" value="1"/>
</dbReference>
<dbReference type="Proteomes" id="UP000011701">
    <property type="component" value="Chromosome"/>
</dbReference>
<comment type="caution">
    <text evidence="6">The sequence shown here is derived from an EMBL/GenBank/DDBJ whole genome shotgun (WGS) entry which is preliminary data.</text>
</comment>
<sequence length="268" mass="29794">MPAENKKYIPDIRVNLFLAVAGSIAVLTYKNEITFIAAFAVSIVFILVQREYKKAFTFVLIFLLLFLFSHLTVGITKLQTLWLFAAVTRHLLIPLSFVSGISDRPPGMLLEVFHRLHLPKGFGISVIVLLRFLPTIKYELKAIRGALKFRGIGISLLNTVFHLPKNFYLTLIPLLIRTVRISDEITAAALTRGIEVNNAIVSFSEVRWTKKDSVALVMLLAGFICLKIIEINNPDASVGVCCSHKVVAVGFNTLCYDASVGVLNPPHE</sequence>
<evidence type="ECO:0008006" key="7">
    <source>
        <dbReference type="Google" id="ProtNLM"/>
    </source>
</evidence>
<dbReference type="RefSeq" id="WP_002692995.1">
    <property type="nucleotide sequence ID" value="NZ_CM001797.1"/>
</dbReference>
<reference evidence="6" key="1">
    <citation type="submission" date="2012-01" db="EMBL/GenBank/DDBJ databases">
        <title>The Genome Sequence of Treponema denticola OTK.</title>
        <authorList>
            <consortium name="The Broad Institute Genome Sequencing Platform"/>
            <person name="Earl A."/>
            <person name="Ward D."/>
            <person name="Feldgarden M."/>
            <person name="Gevers D."/>
            <person name="Blanton J.M."/>
            <person name="Fenno C.J."/>
            <person name="Baranova O.V."/>
            <person name="Mathney J."/>
            <person name="Dewhirst F.E."/>
            <person name="Izard J."/>
            <person name="Young S.K."/>
            <person name="Zeng Q."/>
            <person name="Gargeya S."/>
            <person name="Fitzgerald M."/>
            <person name="Haas B."/>
            <person name="Abouelleil A."/>
            <person name="Alvarado L."/>
            <person name="Arachchi H.M."/>
            <person name="Berlin A."/>
            <person name="Chapman S.B."/>
            <person name="Gearin G."/>
            <person name="Goldberg J."/>
            <person name="Griggs A."/>
            <person name="Gujja S."/>
            <person name="Hansen M."/>
            <person name="Heiman D."/>
            <person name="Howarth C."/>
            <person name="Larimer J."/>
            <person name="Lui A."/>
            <person name="MacDonald P.J.P."/>
            <person name="McCowen C."/>
            <person name="Montmayeur A."/>
            <person name="Murphy C."/>
            <person name="Neiman D."/>
            <person name="Pearson M."/>
            <person name="Priest M."/>
            <person name="Roberts A."/>
            <person name="Saif S."/>
            <person name="Shea T."/>
            <person name="Sisk P."/>
            <person name="Stolte C."/>
            <person name="Sykes S."/>
            <person name="Wortman J."/>
            <person name="Nusbaum C."/>
            <person name="Birren B."/>
        </authorList>
    </citation>
    <scope>NUCLEOTIDE SEQUENCE [LARGE SCALE GENOMIC DNA]</scope>
    <source>
        <strain evidence="6">OTK</strain>
    </source>
</reference>
<evidence type="ECO:0000256" key="3">
    <source>
        <dbReference type="ARBA" id="ARBA00022989"/>
    </source>
</evidence>
<evidence type="ECO:0000256" key="2">
    <source>
        <dbReference type="ARBA" id="ARBA00022692"/>
    </source>
</evidence>
<organism evidence="6">
    <name type="scientific">Treponema denticola OTK</name>
    <dbReference type="NCBI Taxonomy" id="999434"/>
    <lineage>
        <taxon>Bacteria</taxon>
        <taxon>Pseudomonadati</taxon>
        <taxon>Spirochaetota</taxon>
        <taxon>Spirochaetia</taxon>
        <taxon>Spirochaetales</taxon>
        <taxon>Treponemataceae</taxon>
        <taxon>Treponema</taxon>
    </lineage>
</organism>
<dbReference type="CDD" id="cd16914">
    <property type="entry name" value="EcfT"/>
    <property type="match status" value="1"/>
</dbReference>
<keyword evidence="2 5" id="KW-0812">Transmembrane</keyword>
<proteinExistence type="predicted"/>
<dbReference type="AlphaFoldDB" id="A0A0F6MMY3"/>
<dbReference type="InterPro" id="IPR003339">
    <property type="entry name" value="ABC/ECF_trnsptr_transmembrane"/>
</dbReference>
<feature type="transmembrane region" description="Helical" evidence="5">
    <location>
        <begin position="55"/>
        <end position="73"/>
    </location>
</feature>
<comment type="subcellular location">
    <subcellularLocation>
        <location evidence="1">Membrane</location>
        <topology evidence="1">Multi-pass membrane protein</topology>
    </subcellularLocation>
</comment>
<dbReference type="EMBL" id="AGDY01000009">
    <property type="protein sequence ID" value="EMB20543.1"/>
    <property type="molecule type" value="Genomic_DNA"/>
</dbReference>
<evidence type="ECO:0000256" key="5">
    <source>
        <dbReference type="SAM" id="Phobius"/>
    </source>
</evidence>